<dbReference type="InterPro" id="IPR002925">
    <property type="entry name" value="Dienelactn_hydro"/>
</dbReference>
<dbReference type="InterPro" id="IPR029058">
    <property type="entry name" value="AB_hydrolase_fold"/>
</dbReference>
<organism evidence="3 4">
    <name type="scientific">Brevifollis gellanilyticus</name>
    <dbReference type="NCBI Taxonomy" id="748831"/>
    <lineage>
        <taxon>Bacteria</taxon>
        <taxon>Pseudomonadati</taxon>
        <taxon>Verrucomicrobiota</taxon>
        <taxon>Verrucomicrobiia</taxon>
        <taxon>Verrucomicrobiales</taxon>
        <taxon>Verrucomicrobiaceae</taxon>
    </lineage>
</organism>
<dbReference type="AlphaFoldDB" id="A0A512M2U5"/>
<evidence type="ECO:0000313" key="4">
    <source>
        <dbReference type="Proteomes" id="UP000321577"/>
    </source>
</evidence>
<proteinExistence type="predicted"/>
<feature type="domain" description="Dienelactone hydrolase" evidence="2">
    <location>
        <begin position="65"/>
        <end position="178"/>
    </location>
</feature>
<dbReference type="PANTHER" id="PTHR22946:SF9">
    <property type="entry name" value="POLYKETIDE TRANSFERASE AF380"/>
    <property type="match status" value="1"/>
</dbReference>
<dbReference type="GO" id="GO:0052689">
    <property type="term" value="F:carboxylic ester hydrolase activity"/>
    <property type="evidence" value="ECO:0007669"/>
    <property type="project" value="UniProtKB-ARBA"/>
</dbReference>
<evidence type="ECO:0000256" key="1">
    <source>
        <dbReference type="ARBA" id="ARBA00022801"/>
    </source>
</evidence>
<comment type="caution">
    <text evidence="3">The sequence shown here is derived from an EMBL/GenBank/DDBJ whole genome shotgun (WGS) entry which is preliminary data.</text>
</comment>
<dbReference type="Pfam" id="PF01738">
    <property type="entry name" value="DLH"/>
    <property type="match status" value="1"/>
</dbReference>
<keyword evidence="1" id="KW-0378">Hydrolase</keyword>
<dbReference type="Gene3D" id="3.40.50.1820">
    <property type="entry name" value="alpha/beta hydrolase"/>
    <property type="match status" value="1"/>
</dbReference>
<keyword evidence="4" id="KW-1185">Reference proteome</keyword>
<name>A0A512M2U5_9BACT</name>
<dbReference type="InterPro" id="IPR050261">
    <property type="entry name" value="FrsA_esterase"/>
</dbReference>
<gene>
    <name evidence="3" type="ORF">BGE01nite_03560</name>
</gene>
<dbReference type="SUPFAM" id="SSF53474">
    <property type="entry name" value="alpha/beta-Hydrolases"/>
    <property type="match status" value="1"/>
</dbReference>
<protein>
    <recommendedName>
        <fullName evidence="2">Dienelactone hydrolase domain-containing protein</fullName>
    </recommendedName>
</protein>
<evidence type="ECO:0000313" key="3">
    <source>
        <dbReference type="EMBL" id="GEP41065.1"/>
    </source>
</evidence>
<dbReference type="Proteomes" id="UP000321577">
    <property type="component" value="Unassembled WGS sequence"/>
</dbReference>
<dbReference type="PANTHER" id="PTHR22946">
    <property type="entry name" value="DIENELACTONE HYDROLASE DOMAIN-CONTAINING PROTEIN-RELATED"/>
    <property type="match status" value="1"/>
</dbReference>
<accession>A0A512M2U5</accession>
<sequence length="451" mass="49119">MAVCGTALGQAVPETVFFDVPANLAVTPNPTPSTQLSAVAGYPVETDRLTLVALLYHPNALIHGPGPYPTVIILHGSGGMWQSDTIASGAKTALRRWGERLAERGFLCLMPDSFNPRGIPGNYSSRRPHHDSTIDDSVCSPNYERPKDVVAALTFLQTRTDVDFENIGLLGFSHGSQTGLNAVLDPSVNLGNYTVDYTNAEGASVKLAVPAPVRIPAALPFPRVGIFYYPGCGHFSYHGSPSSTAAGRYMPDRRMQVVMYHGTNDSLLGVSDPNASPKTGSLSPIKFTLASGAQAATLNLPNPFVQHHLFDLVNHSFDETTIEAQANWNTGLESADEKANRLARDETLKWLEFRLRRHGLTPAPDPNIPGGLLVSWTGRDQLRYRHQTSVDLVNWTQQGADIIGSGAALQQTVVLPPEKRSFHRLIFDPVPAPVNDVLYQSFFLEYADFSY</sequence>
<evidence type="ECO:0000259" key="2">
    <source>
        <dbReference type="Pfam" id="PF01738"/>
    </source>
</evidence>
<reference evidence="3 4" key="1">
    <citation type="submission" date="2019-07" db="EMBL/GenBank/DDBJ databases">
        <title>Whole genome shotgun sequence of Brevifollis gellanilyticus NBRC 108608.</title>
        <authorList>
            <person name="Hosoyama A."/>
            <person name="Uohara A."/>
            <person name="Ohji S."/>
            <person name="Ichikawa N."/>
        </authorList>
    </citation>
    <scope>NUCLEOTIDE SEQUENCE [LARGE SCALE GENOMIC DNA]</scope>
    <source>
        <strain evidence="3 4">NBRC 108608</strain>
    </source>
</reference>
<dbReference type="EMBL" id="BKAG01000002">
    <property type="protein sequence ID" value="GEP41065.1"/>
    <property type="molecule type" value="Genomic_DNA"/>
</dbReference>